<sequence length="167" mass="18783">MVKAVELNDPKDAQKMVQDMAQAAFHKQHEVVWWLYRNTRAPRAMKNVLMVAANNGDIVLLEWLRAKYRTHGFDPDSETEENELCGDDEEQNSDSDSSDKNFMAANAVVHPPVAPHNGLSKFGWVGDLSGVNVAELFRGDPEELMWEAVLGGHIGVMKWLVENGNYM</sequence>
<proteinExistence type="predicted"/>
<accession>A0A225VLL3</accession>
<feature type="region of interest" description="Disordered" evidence="1">
    <location>
        <begin position="72"/>
        <end position="99"/>
    </location>
</feature>
<evidence type="ECO:0000313" key="3">
    <source>
        <dbReference type="Proteomes" id="UP000198211"/>
    </source>
</evidence>
<keyword evidence="3" id="KW-1185">Reference proteome</keyword>
<evidence type="ECO:0000256" key="1">
    <source>
        <dbReference type="SAM" id="MobiDB-lite"/>
    </source>
</evidence>
<name>A0A225VLL3_9STRA</name>
<dbReference type="EMBL" id="NBNE01004326">
    <property type="protein sequence ID" value="OWZ05647.1"/>
    <property type="molecule type" value="Genomic_DNA"/>
</dbReference>
<protein>
    <submittedName>
        <fullName evidence="2">Uncharacterized protein</fullName>
    </submittedName>
</protein>
<dbReference type="STRING" id="4795.A0A225VLL3"/>
<feature type="compositionally biased region" description="Acidic residues" evidence="1">
    <location>
        <begin position="75"/>
        <end position="93"/>
    </location>
</feature>
<gene>
    <name evidence="2" type="ORF">PHMEG_00022228</name>
</gene>
<dbReference type="OrthoDB" id="128741at2759"/>
<comment type="caution">
    <text evidence="2">The sequence shown here is derived from an EMBL/GenBank/DDBJ whole genome shotgun (WGS) entry which is preliminary data.</text>
</comment>
<reference evidence="3" key="1">
    <citation type="submission" date="2017-03" db="EMBL/GenBank/DDBJ databases">
        <title>Phytopthora megakarya and P. palmivora, two closely related causual agents of cacao black pod achieved similar genome size and gene model numbers by different mechanisms.</title>
        <authorList>
            <person name="Ali S."/>
            <person name="Shao J."/>
            <person name="Larry D.J."/>
            <person name="Kronmiller B."/>
            <person name="Shen D."/>
            <person name="Strem M.D."/>
            <person name="Melnick R.L."/>
            <person name="Guiltinan M.J."/>
            <person name="Tyler B.M."/>
            <person name="Meinhardt L.W."/>
            <person name="Bailey B.A."/>
        </authorList>
    </citation>
    <scope>NUCLEOTIDE SEQUENCE [LARGE SCALE GENOMIC DNA]</scope>
    <source>
        <strain evidence="3">zdho120</strain>
    </source>
</reference>
<organism evidence="2 3">
    <name type="scientific">Phytophthora megakarya</name>
    <dbReference type="NCBI Taxonomy" id="4795"/>
    <lineage>
        <taxon>Eukaryota</taxon>
        <taxon>Sar</taxon>
        <taxon>Stramenopiles</taxon>
        <taxon>Oomycota</taxon>
        <taxon>Peronosporomycetes</taxon>
        <taxon>Peronosporales</taxon>
        <taxon>Peronosporaceae</taxon>
        <taxon>Phytophthora</taxon>
    </lineage>
</organism>
<dbReference type="AlphaFoldDB" id="A0A225VLL3"/>
<dbReference type="Proteomes" id="UP000198211">
    <property type="component" value="Unassembled WGS sequence"/>
</dbReference>
<dbReference type="SUPFAM" id="SSF140860">
    <property type="entry name" value="Pseudo ankyrin repeat-like"/>
    <property type="match status" value="1"/>
</dbReference>
<evidence type="ECO:0000313" key="2">
    <source>
        <dbReference type="EMBL" id="OWZ05647.1"/>
    </source>
</evidence>